<keyword evidence="1" id="KW-0560">Oxidoreductase</keyword>
<dbReference type="PANTHER" id="PTHR39169:SF1">
    <property type="entry name" value="MONOOXYGENASE YDHR-RELATED"/>
    <property type="match status" value="1"/>
</dbReference>
<proteinExistence type="predicted"/>
<dbReference type="Gene3D" id="3.30.70.100">
    <property type="match status" value="1"/>
</dbReference>
<dbReference type="InterPro" id="IPR011008">
    <property type="entry name" value="Dimeric_a/b-barrel"/>
</dbReference>
<keyword evidence="1" id="KW-0503">Monooxygenase</keyword>
<name>A0ABP7L6P8_9GAMM</name>
<keyword evidence="2" id="KW-1185">Reference proteome</keyword>
<dbReference type="SUPFAM" id="SSF54909">
    <property type="entry name" value="Dimeric alpha+beta barrel"/>
    <property type="match status" value="1"/>
</dbReference>
<accession>A0ABP7L6P8</accession>
<evidence type="ECO:0000313" key="2">
    <source>
        <dbReference type="Proteomes" id="UP001500133"/>
    </source>
</evidence>
<dbReference type="NCBIfam" id="NF008333">
    <property type="entry name" value="PRK11118.1"/>
    <property type="match status" value="1"/>
</dbReference>
<dbReference type="InterPro" id="IPR014910">
    <property type="entry name" value="YdhR"/>
</dbReference>
<evidence type="ECO:0000313" key="1">
    <source>
        <dbReference type="EMBL" id="GAA3895959.1"/>
    </source>
</evidence>
<protein>
    <submittedName>
        <fullName evidence="1">Monooxygenase</fullName>
    </submittedName>
</protein>
<sequence>MPAMLHVYFPFNGPFGEAMHEMMAELAASINEEPGLRWKLWTQSPERCQAGGVYLFDDTASAEAYLAKHSARLGEMGIAGIEAQIFEVNEPLSRINGGPLGR</sequence>
<dbReference type="GO" id="GO:0004497">
    <property type="term" value="F:monooxygenase activity"/>
    <property type="evidence" value="ECO:0007669"/>
    <property type="project" value="UniProtKB-KW"/>
</dbReference>
<dbReference type="Proteomes" id="UP001500133">
    <property type="component" value="Unassembled WGS sequence"/>
</dbReference>
<dbReference type="EMBL" id="BAAAZT010000015">
    <property type="protein sequence ID" value="GAA3895959.1"/>
    <property type="molecule type" value="Genomic_DNA"/>
</dbReference>
<reference evidence="2" key="1">
    <citation type="journal article" date="2019" name="Int. J. Syst. Evol. Microbiol.">
        <title>The Global Catalogue of Microorganisms (GCM) 10K type strain sequencing project: providing services to taxonomists for standard genome sequencing and annotation.</title>
        <authorList>
            <consortium name="The Broad Institute Genomics Platform"/>
            <consortium name="The Broad Institute Genome Sequencing Center for Infectious Disease"/>
            <person name="Wu L."/>
            <person name="Ma J."/>
        </authorList>
    </citation>
    <scope>NUCLEOTIDE SEQUENCE [LARGE SCALE GENOMIC DNA]</scope>
    <source>
        <strain evidence="2">JCM 16914</strain>
    </source>
</reference>
<dbReference type="RefSeq" id="WP_344701712.1">
    <property type="nucleotide sequence ID" value="NZ_BAAAZT010000015.1"/>
</dbReference>
<comment type="caution">
    <text evidence="1">The sequence shown here is derived from an EMBL/GenBank/DDBJ whole genome shotgun (WGS) entry which is preliminary data.</text>
</comment>
<gene>
    <name evidence="1" type="ORF">GCM10022228_03630</name>
</gene>
<organism evidence="1 2">
    <name type="scientific">Halomonas cibimaris</name>
    <dbReference type="NCBI Taxonomy" id="657012"/>
    <lineage>
        <taxon>Bacteria</taxon>
        <taxon>Pseudomonadati</taxon>
        <taxon>Pseudomonadota</taxon>
        <taxon>Gammaproteobacteria</taxon>
        <taxon>Oceanospirillales</taxon>
        <taxon>Halomonadaceae</taxon>
        <taxon>Halomonas</taxon>
    </lineage>
</organism>
<dbReference type="Pfam" id="PF08803">
    <property type="entry name" value="ydhR"/>
    <property type="match status" value="1"/>
</dbReference>
<dbReference type="PANTHER" id="PTHR39169">
    <property type="match status" value="1"/>
</dbReference>